<dbReference type="InterPro" id="IPR016181">
    <property type="entry name" value="Acyl_CoA_acyltransferase"/>
</dbReference>
<dbReference type="AlphaFoldDB" id="A0A2I0VGJ4"/>
<evidence type="ECO:0000256" key="9">
    <source>
        <dbReference type="ARBA" id="ARBA00022990"/>
    </source>
</evidence>
<dbReference type="GO" id="GO:0008270">
    <property type="term" value="F:zinc ion binding"/>
    <property type="evidence" value="ECO:0007669"/>
    <property type="project" value="UniProtKB-KW"/>
</dbReference>
<dbReference type="GO" id="GO:0003682">
    <property type="term" value="F:chromatin binding"/>
    <property type="evidence" value="ECO:0007669"/>
    <property type="project" value="TreeGrafter"/>
</dbReference>
<comment type="similarity">
    <text evidence="2 11">Belongs to the MYST (SAS/MOZ) family.</text>
</comment>
<keyword evidence="4 13" id="KW-0808">Transferase</keyword>
<evidence type="ECO:0000256" key="1">
    <source>
        <dbReference type="ARBA" id="ARBA00004123"/>
    </source>
</evidence>
<evidence type="ECO:0000256" key="3">
    <source>
        <dbReference type="ARBA" id="ARBA00013184"/>
    </source>
</evidence>
<comment type="subcellular location">
    <subcellularLocation>
        <location evidence="1 11">Nucleus</location>
    </subcellularLocation>
</comment>
<evidence type="ECO:0000256" key="10">
    <source>
        <dbReference type="ARBA" id="ARBA00023242"/>
    </source>
</evidence>
<protein>
    <recommendedName>
        <fullName evidence="3 11">Histone acetyltransferase</fullName>
        <ecNumber evidence="3 11">2.3.1.48</ecNumber>
    </recommendedName>
</protein>
<evidence type="ECO:0000256" key="8">
    <source>
        <dbReference type="ARBA" id="ARBA00022853"/>
    </source>
</evidence>
<dbReference type="Gene3D" id="3.30.60.60">
    <property type="entry name" value="N-acetyl transferase-like"/>
    <property type="match status" value="1"/>
</dbReference>
<dbReference type="PANTHER" id="PTHR10615">
    <property type="entry name" value="HISTONE ACETYLTRANSFERASE"/>
    <property type="match status" value="1"/>
</dbReference>
<keyword evidence="9" id="KW-0007">Acetylation</keyword>
<comment type="catalytic activity">
    <reaction evidence="11">
        <text>L-lysyl-[protein] + acetyl-CoA = N(6)-acetyl-L-lysyl-[protein] + CoA + H(+)</text>
        <dbReference type="Rhea" id="RHEA:45948"/>
        <dbReference type="Rhea" id="RHEA-COMP:9752"/>
        <dbReference type="Rhea" id="RHEA-COMP:10731"/>
        <dbReference type="ChEBI" id="CHEBI:15378"/>
        <dbReference type="ChEBI" id="CHEBI:29969"/>
        <dbReference type="ChEBI" id="CHEBI:57287"/>
        <dbReference type="ChEBI" id="CHEBI:57288"/>
        <dbReference type="ChEBI" id="CHEBI:61930"/>
        <dbReference type="EC" id="2.3.1.48"/>
    </reaction>
</comment>
<evidence type="ECO:0000256" key="7">
    <source>
        <dbReference type="ARBA" id="ARBA00022833"/>
    </source>
</evidence>
<organism evidence="13 14">
    <name type="scientific">Dendrobium catenatum</name>
    <dbReference type="NCBI Taxonomy" id="906689"/>
    <lineage>
        <taxon>Eukaryota</taxon>
        <taxon>Viridiplantae</taxon>
        <taxon>Streptophyta</taxon>
        <taxon>Embryophyta</taxon>
        <taxon>Tracheophyta</taxon>
        <taxon>Spermatophyta</taxon>
        <taxon>Magnoliopsida</taxon>
        <taxon>Liliopsida</taxon>
        <taxon>Asparagales</taxon>
        <taxon>Orchidaceae</taxon>
        <taxon>Epidendroideae</taxon>
        <taxon>Malaxideae</taxon>
        <taxon>Dendrobiinae</taxon>
        <taxon>Dendrobium</taxon>
    </lineage>
</organism>
<dbReference type="InterPro" id="IPR002717">
    <property type="entry name" value="HAT_MYST-type"/>
</dbReference>
<evidence type="ECO:0000256" key="4">
    <source>
        <dbReference type="ARBA" id="ARBA00022679"/>
    </source>
</evidence>
<keyword evidence="8" id="KW-0156">Chromatin regulator</keyword>
<evidence type="ECO:0000256" key="5">
    <source>
        <dbReference type="ARBA" id="ARBA00022723"/>
    </source>
</evidence>
<name>A0A2I0VGJ4_9ASPA</name>
<dbReference type="GO" id="GO:0006357">
    <property type="term" value="P:regulation of transcription by RNA polymerase II"/>
    <property type="evidence" value="ECO:0007669"/>
    <property type="project" value="TreeGrafter"/>
</dbReference>
<evidence type="ECO:0000313" key="13">
    <source>
        <dbReference type="EMBL" id="PKU62538.1"/>
    </source>
</evidence>
<feature type="domain" description="MYST-type HAT" evidence="12">
    <location>
        <begin position="68"/>
        <end position="123"/>
    </location>
</feature>
<dbReference type="GO" id="GO:0004402">
    <property type="term" value="F:histone acetyltransferase activity"/>
    <property type="evidence" value="ECO:0007669"/>
    <property type="project" value="InterPro"/>
</dbReference>
<dbReference type="Proteomes" id="UP000233837">
    <property type="component" value="Unassembled WGS sequence"/>
</dbReference>
<proteinExistence type="inferred from homology"/>
<evidence type="ECO:0000256" key="6">
    <source>
        <dbReference type="ARBA" id="ARBA00022771"/>
    </source>
</evidence>
<evidence type="ECO:0000259" key="12">
    <source>
        <dbReference type="PROSITE" id="PS51726"/>
    </source>
</evidence>
<evidence type="ECO:0000313" key="14">
    <source>
        <dbReference type="Proteomes" id="UP000233837"/>
    </source>
</evidence>
<dbReference type="PANTHER" id="PTHR10615:SF161">
    <property type="entry name" value="HISTONE ACETYLTRANSFERASE KAT7"/>
    <property type="match status" value="1"/>
</dbReference>
<dbReference type="SUPFAM" id="SSF55729">
    <property type="entry name" value="Acyl-CoA N-acyltransferases (Nat)"/>
    <property type="match status" value="1"/>
</dbReference>
<accession>A0A2I0VGJ4</accession>
<keyword evidence="14" id="KW-1185">Reference proteome</keyword>
<dbReference type="GO" id="GO:0003712">
    <property type="term" value="F:transcription coregulator activity"/>
    <property type="evidence" value="ECO:0007669"/>
    <property type="project" value="TreeGrafter"/>
</dbReference>
<dbReference type="GO" id="GO:0005634">
    <property type="term" value="C:nucleus"/>
    <property type="evidence" value="ECO:0007669"/>
    <property type="project" value="UniProtKB-SubCell"/>
</dbReference>
<dbReference type="PROSITE" id="PS51726">
    <property type="entry name" value="MYST_HAT"/>
    <property type="match status" value="1"/>
</dbReference>
<dbReference type="InterPro" id="IPR040706">
    <property type="entry name" value="Zf-MYST"/>
</dbReference>
<dbReference type="EMBL" id="KZ504344">
    <property type="protein sequence ID" value="PKU62538.1"/>
    <property type="molecule type" value="Genomic_DNA"/>
</dbReference>
<keyword evidence="5" id="KW-0479">Metal-binding</keyword>
<dbReference type="EC" id="2.3.1.48" evidence="3 11"/>
<gene>
    <name evidence="13" type="primary">HAG4</name>
    <name evidence="13" type="ORF">MA16_Dca028590</name>
</gene>
<evidence type="ECO:0000256" key="2">
    <source>
        <dbReference type="ARBA" id="ARBA00010107"/>
    </source>
</evidence>
<reference evidence="13 14" key="1">
    <citation type="journal article" date="2016" name="Sci. Rep.">
        <title>The Dendrobium catenatum Lindl. genome sequence provides insights into polysaccharide synthase, floral development and adaptive evolution.</title>
        <authorList>
            <person name="Zhang G.Q."/>
            <person name="Xu Q."/>
            <person name="Bian C."/>
            <person name="Tsai W.C."/>
            <person name="Yeh C.M."/>
            <person name="Liu K.W."/>
            <person name="Yoshida K."/>
            <person name="Zhang L.S."/>
            <person name="Chang S.B."/>
            <person name="Chen F."/>
            <person name="Shi Y."/>
            <person name="Su Y.Y."/>
            <person name="Zhang Y.Q."/>
            <person name="Chen L.J."/>
            <person name="Yin Y."/>
            <person name="Lin M."/>
            <person name="Huang H."/>
            <person name="Deng H."/>
            <person name="Wang Z.W."/>
            <person name="Zhu S.L."/>
            <person name="Zhao X."/>
            <person name="Deng C."/>
            <person name="Niu S.C."/>
            <person name="Huang J."/>
            <person name="Wang M."/>
            <person name="Liu G.H."/>
            <person name="Yang H.J."/>
            <person name="Xiao X.J."/>
            <person name="Hsiao Y.Y."/>
            <person name="Wu W.L."/>
            <person name="Chen Y.Y."/>
            <person name="Mitsuda N."/>
            <person name="Ohme-Takagi M."/>
            <person name="Luo Y.B."/>
            <person name="Van de Peer Y."/>
            <person name="Liu Z.J."/>
        </authorList>
    </citation>
    <scope>NUCLEOTIDE SEQUENCE [LARGE SCALE GENOMIC DNA]</scope>
    <source>
        <tissue evidence="13">The whole plant</tissue>
    </source>
</reference>
<reference evidence="13 14" key="2">
    <citation type="journal article" date="2017" name="Nature">
        <title>The Apostasia genome and the evolution of orchids.</title>
        <authorList>
            <person name="Zhang G.Q."/>
            <person name="Liu K.W."/>
            <person name="Li Z."/>
            <person name="Lohaus R."/>
            <person name="Hsiao Y.Y."/>
            <person name="Niu S.C."/>
            <person name="Wang J.Y."/>
            <person name="Lin Y.C."/>
            <person name="Xu Q."/>
            <person name="Chen L.J."/>
            <person name="Yoshida K."/>
            <person name="Fujiwara S."/>
            <person name="Wang Z.W."/>
            <person name="Zhang Y.Q."/>
            <person name="Mitsuda N."/>
            <person name="Wang M."/>
            <person name="Liu G.H."/>
            <person name="Pecoraro L."/>
            <person name="Huang H.X."/>
            <person name="Xiao X.J."/>
            <person name="Lin M."/>
            <person name="Wu X.Y."/>
            <person name="Wu W.L."/>
            <person name="Chen Y.Y."/>
            <person name="Chang S.B."/>
            <person name="Sakamoto S."/>
            <person name="Ohme-Takagi M."/>
            <person name="Yagi M."/>
            <person name="Zeng S.J."/>
            <person name="Shen C.Y."/>
            <person name="Yeh C.M."/>
            <person name="Luo Y.B."/>
            <person name="Tsai W.C."/>
            <person name="Van de Peer Y."/>
            <person name="Liu Z.J."/>
        </authorList>
    </citation>
    <scope>NUCLEOTIDE SEQUENCE [LARGE SCALE GENOMIC DNA]</scope>
    <source>
        <tissue evidence="13">The whole plant</tissue>
    </source>
</reference>
<keyword evidence="6" id="KW-0863">Zinc-finger</keyword>
<dbReference type="InterPro" id="IPR050603">
    <property type="entry name" value="MYST_HAT"/>
</dbReference>
<dbReference type="STRING" id="906689.A0A2I0VGJ4"/>
<dbReference type="GO" id="GO:0000785">
    <property type="term" value="C:chromatin"/>
    <property type="evidence" value="ECO:0007669"/>
    <property type="project" value="TreeGrafter"/>
</dbReference>
<sequence>MEGPKSPPGQLRSSNAESFLPAVPMTMSITSTTQNLIEGHQKRKIDEKHVEGHEELDAANLREHEEFTKVKNIAKIEPGVYEIDTWYFSPFPPEYNDCFMLYFCEFCLNFMKRKEQLQRHEKM</sequence>
<dbReference type="FunFam" id="3.30.60.60:FF:000001">
    <property type="entry name" value="Histone acetyltransferase"/>
    <property type="match status" value="1"/>
</dbReference>
<dbReference type="Pfam" id="PF17772">
    <property type="entry name" value="zf-MYST"/>
    <property type="match status" value="1"/>
</dbReference>
<evidence type="ECO:0000256" key="11">
    <source>
        <dbReference type="RuleBase" id="RU361211"/>
    </source>
</evidence>
<keyword evidence="7" id="KW-0862">Zinc</keyword>
<keyword evidence="10 11" id="KW-0539">Nucleus</keyword>